<dbReference type="InterPro" id="IPR029044">
    <property type="entry name" value="Nucleotide-diphossugar_trans"/>
</dbReference>
<feature type="binding site" evidence="17">
    <location>
        <position position="140"/>
    </location>
    <ligand>
        <name>UDP-alpha-D-glucuronate</name>
        <dbReference type="ChEBI" id="CHEBI:58052"/>
    </ligand>
</feature>
<dbReference type="GO" id="GO:0050650">
    <property type="term" value="P:chondroitin sulfate proteoglycan biosynthetic process"/>
    <property type="evidence" value="ECO:0007669"/>
    <property type="project" value="TreeGrafter"/>
</dbReference>
<dbReference type="GO" id="GO:0015018">
    <property type="term" value="F:galactosylgalactosylxylosylprotein 3-beta-glucuronosyltransferase activity"/>
    <property type="evidence" value="ECO:0007669"/>
    <property type="project" value="UniProtKB-UniRule"/>
</dbReference>
<feature type="binding site" evidence="17">
    <location>
        <position position="135"/>
    </location>
    <ligand>
        <name>UDP-alpha-D-glucuronate</name>
        <dbReference type="ChEBI" id="CHEBI:58052"/>
    </ligand>
</feature>
<feature type="binding site" evidence="17">
    <location>
        <position position="90"/>
    </location>
    <ligand>
        <name>UDP-alpha-D-glucuronate</name>
        <dbReference type="ChEBI" id="CHEBI:58052"/>
    </ligand>
</feature>
<evidence type="ECO:0000256" key="12">
    <source>
        <dbReference type="ARBA" id="ARBA00023136"/>
    </source>
</evidence>
<keyword evidence="14 18" id="KW-0464">Manganese</keyword>
<evidence type="ECO:0000256" key="14">
    <source>
        <dbReference type="ARBA" id="ARBA00023211"/>
    </source>
</evidence>
<accession>A0A1I8NYW1</accession>
<evidence type="ECO:0000256" key="8">
    <source>
        <dbReference type="ARBA" id="ARBA00022723"/>
    </source>
</evidence>
<name>A0A1I8NYW1_STOCA</name>
<feature type="binding site" evidence="17">
    <location>
        <begin position="163"/>
        <end position="165"/>
    </location>
    <ligand>
        <name>UDP-alpha-D-glucuronate</name>
        <dbReference type="ChEBI" id="CHEBI:58052"/>
    </ligand>
</feature>
<feature type="chain" id="PRO_5009325718" description="Galactosylgalactosylxylosylprotein 3-beta-glucuronosyltransferase" evidence="21">
    <location>
        <begin position="30"/>
        <end position="308"/>
    </location>
</feature>
<sequence length="308" mass="35481">MSEVRIRPRQVLVLIIVFLVILLMVHRNGQRTCNGPEYLKAMYAKQQDGELPTIYCITPTYARPQQKAELTRLSHIFMLVPNLHWIIVEDAEKTSNLVRTLLERAGLTQRSTQLNIKTPTAFKLKHNDPNWIKPRGVEQRNLALSWIRTNADADKHSVVYFMDDDNSYSVELFSEMSKIEPERVAVWPVGLVGGLMVEKPLLNPSTNEVEGFNAAWRPERPFPIDMAGFAISTELFFKYPQAIFNYEVQRGYQESEILRHLTTRSQLQPLANNCRDVLVWHTRTEKTKLTNEDALNKQGIKSDDGMEV</sequence>
<evidence type="ECO:0000256" key="13">
    <source>
        <dbReference type="ARBA" id="ARBA00023180"/>
    </source>
</evidence>
<dbReference type="Gene3D" id="3.90.550.10">
    <property type="entry name" value="Spore Coat Polysaccharide Biosynthesis Protein SpsA, Chain A"/>
    <property type="match status" value="1"/>
</dbReference>
<evidence type="ECO:0000256" key="2">
    <source>
        <dbReference type="ARBA" id="ARBA00004323"/>
    </source>
</evidence>
<dbReference type="EC" id="2.4.1.135" evidence="5 20"/>
<evidence type="ECO:0000256" key="17">
    <source>
        <dbReference type="PIRSR" id="PIRSR605027-2"/>
    </source>
</evidence>
<feature type="binding site" evidence="17">
    <location>
        <begin position="281"/>
        <end position="283"/>
    </location>
    <ligand>
        <name>UDP-alpha-D-glucuronate</name>
        <dbReference type="ChEBI" id="CHEBI:58052"/>
    </ligand>
</feature>
<dbReference type="PANTHER" id="PTHR10896">
    <property type="entry name" value="GALACTOSYLGALACTOSYLXYLOSYLPROTEIN 3-BETA-GLUCURONOSYLTRANSFERASE BETA-1,3-GLUCURONYLTRANSFERASE"/>
    <property type="match status" value="1"/>
</dbReference>
<feature type="site" description="Interaction with galactose moiety of substrate glycoprotein" evidence="19">
    <location>
        <position position="198"/>
    </location>
</feature>
<dbReference type="AlphaFoldDB" id="A0A1I8NYW1"/>
<evidence type="ECO:0000313" key="22">
    <source>
        <dbReference type="EnsemblMetazoa" id="SCAU003293-PA"/>
    </source>
</evidence>
<comment type="similarity">
    <text evidence="4 20">Belongs to the glycosyltransferase 43 family.</text>
</comment>
<keyword evidence="10" id="KW-1133">Transmembrane helix</keyword>
<evidence type="ECO:0000256" key="20">
    <source>
        <dbReference type="RuleBase" id="RU363127"/>
    </source>
</evidence>
<proteinExistence type="inferred from homology"/>
<feature type="binding site" evidence="18">
    <location>
        <position position="165"/>
    </location>
    <ligand>
        <name>Mn(2+)</name>
        <dbReference type="ChEBI" id="CHEBI:29035"/>
    </ligand>
</feature>
<comment type="subcellular location">
    <subcellularLocation>
        <location evidence="2 20">Golgi apparatus membrane</location>
        <topology evidence="2 20">Single-pass type II membrane protein</topology>
    </subcellularLocation>
</comment>
<gene>
    <name evidence="22" type="primary">106093241</name>
</gene>
<keyword evidence="12" id="KW-0472">Membrane</keyword>
<dbReference type="UniPathway" id="UPA00378"/>
<evidence type="ECO:0000313" key="23">
    <source>
        <dbReference type="Proteomes" id="UP000095300"/>
    </source>
</evidence>
<feature type="signal peptide" evidence="21">
    <location>
        <begin position="1"/>
        <end position="29"/>
    </location>
</feature>
<evidence type="ECO:0000256" key="21">
    <source>
        <dbReference type="SAM" id="SignalP"/>
    </source>
</evidence>
<evidence type="ECO:0000256" key="4">
    <source>
        <dbReference type="ARBA" id="ARBA00007706"/>
    </source>
</evidence>
<evidence type="ECO:0000256" key="19">
    <source>
        <dbReference type="PIRSR" id="PIRSR605027-4"/>
    </source>
</evidence>
<keyword evidence="8 18" id="KW-0479">Metal-binding</keyword>
<dbReference type="FunFam" id="3.90.550.10:FF:000044">
    <property type="entry name" value="Galactosylgalactosylxylosylprotein 3-beta-glucuronosyltransferase"/>
    <property type="match status" value="1"/>
</dbReference>
<dbReference type="STRING" id="35570.A0A1I8NYW1"/>
<comment type="catalytic activity">
    <reaction evidence="15 20">
        <text>3-O-(beta-D-galactosyl-(1-&gt;3)-beta-D-galactosyl-(1-&gt;4)-beta-D-xylosyl)-L-seryl-[protein] + UDP-alpha-D-glucuronate = 3-O-(beta-D-GlcA-(1-&gt;3)-beta-D-Gal-(1-&gt;3)-beta-D-Gal-(1-&gt;4)-beta-D-Xyl)-L-seryl-[protein] + UDP + H(+)</text>
        <dbReference type="Rhea" id="RHEA:24168"/>
        <dbReference type="Rhea" id="RHEA-COMP:12571"/>
        <dbReference type="Rhea" id="RHEA-COMP:12573"/>
        <dbReference type="ChEBI" id="CHEBI:15378"/>
        <dbReference type="ChEBI" id="CHEBI:58052"/>
        <dbReference type="ChEBI" id="CHEBI:58223"/>
        <dbReference type="ChEBI" id="CHEBI:132090"/>
        <dbReference type="ChEBI" id="CHEBI:132093"/>
        <dbReference type="EC" id="2.4.1.135"/>
    </reaction>
</comment>
<keyword evidence="9 20" id="KW-0735">Signal-anchor</keyword>
<dbReference type="GO" id="GO:0005975">
    <property type="term" value="P:carbohydrate metabolic process"/>
    <property type="evidence" value="ECO:0007669"/>
    <property type="project" value="TreeGrafter"/>
</dbReference>
<evidence type="ECO:0000256" key="6">
    <source>
        <dbReference type="ARBA" id="ARBA00022679"/>
    </source>
</evidence>
<keyword evidence="7" id="KW-0812">Transmembrane</keyword>
<dbReference type="KEGG" id="scac:106093241"/>
<dbReference type="CDD" id="cd00218">
    <property type="entry name" value="GlcAT-I"/>
    <property type="match status" value="1"/>
</dbReference>
<organism evidence="22 23">
    <name type="scientific">Stomoxys calcitrans</name>
    <name type="common">Stable fly</name>
    <name type="synonym">Conops calcitrans</name>
    <dbReference type="NCBI Taxonomy" id="35570"/>
    <lineage>
        <taxon>Eukaryota</taxon>
        <taxon>Metazoa</taxon>
        <taxon>Ecdysozoa</taxon>
        <taxon>Arthropoda</taxon>
        <taxon>Hexapoda</taxon>
        <taxon>Insecta</taxon>
        <taxon>Pterygota</taxon>
        <taxon>Neoptera</taxon>
        <taxon>Endopterygota</taxon>
        <taxon>Diptera</taxon>
        <taxon>Brachycera</taxon>
        <taxon>Muscomorpha</taxon>
        <taxon>Muscoidea</taxon>
        <taxon>Muscidae</taxon>
        <taxon>Stomoxys</taxon>
    </lineage>
</organism>
<dbReference type="InterPro" id="IPR005027">
    <property type="entry name" value="Glyco_trans_43"/>
</dbReference>
<evidence type="ECO:0000256" key="3">
    <source>
        <dbReference type="ARBA" id="ARBA00004922"/>
    </source>
</evidence>
<dbReference type="GO" id="GO:0046872">
    <property type="term" value="F:metal ion binding"/>
    <property type="evidence" value="ECO:0007669"/>
    <property type="project" value="UniProtKB-KW"/>
</dbReference>
<evidence type="ECO:0000256" key="18">
    <source>
        <dbReference type="PIRSR" id="PIRSR605027-3"/>
    </source>
</evidence>
<dbReference type="Pfam" id="PF03360">
    <property type="entry name" value="Glyco_transf_43"/>
    <property type="match status" value="1"/>
</dbReference>
<comment type="cofactor">
    <cofactor evidence="1 18 20">
        <name>Mn(2+)</name>
        <dbReference type="ChEBI" id="CHEBI:29035"/>
    </cofactor>
</comment>
<evidence type="ECO:0000256" key="11">
    <source>
        <dbReference type="ARBA" id="ARBA00023034"/>
    </source>
</evidence>
<feature type="active site" description="Proton donor/acceptor" evidence="16">
    <location>
        <position position="254"/>
    </location>
</feature>
<evidence type="ECO:0000256" key="1">
    <source>
        <dbReference type="ARBA" id="ARBA00001936"/>
    </source>
</evidence>
<keyword evidence="6 20" id="KW-0808">Transferase</keyword>
<dbReference type="Proteomes" id="UP000095300">
    <property type="component" value="Unassembled WGS sequence"/>
</dbReference>
<dbReference type="GO" id="GO:0000139">
    <property type="term" value="C:Golgi membrane"/>
    <property type="evidence" value="ECO:0007669"/>
    <property type="project" value="UniProtKB-SubCell"/>
</dbReference>
<dbReference type="VEuPathDB" id="VectorBase:SCAU003293"/>
<keyword evidence="21" id="KW-0732">Signal</keyword>
<evidence type="ECO:0000256" key="16">
    <source>
        <dbReference type="PIRSR" id="PIRSR605027-1"/>
    </source>
</evidence>
<dbReference type="PANTHER" id="PTHR10896:SF65">
    <property type="entry name" value="GALACTOSYLGALACTOSYLXYLOSYLPROTEIN 3-BETA-GLUCURONOSYLTRANSFERASE 3"/>
    <property type="match status" value="1"/>
</dbReference>
<keyword evidence="23" id="KW-1185">Reference proteome</keyword>
<evidence type="ECO:0000256" key="10">
    <source>
        <dbReference type="ARBA" id="ARBA00022989"/>
    </source>
</evidence>
<evidence type="ECO:0000256" key="5">
    <source>
        <dbReference type="ARBA" id="ARBA00012641"/>
    </source>
</evidence>
<feature type="binding site" evidence="17">
    <location>
        <begin position="59"/>
        <end position="61"/>
    </location>
    <ligand>
        <name>UDP-alpha-D-glucuronate</name>
        <dbReference type="ChEBI" id="CHEBI:58052"/>
    </ligand>
</feature>
<comment type="pathway">
    <text evidence="3 20">Protein modification; protein glycosylation.</text>
</comment>
<reference evidence="22" key="1">
    <citation type="submission" date="2020-05" db="UniProtKB">
        <authorList>
            <consortium name="EnsemblMetazoa"/>
        </authorList>
    </citation>
    <scope>IDENTIFICATION</scope>
    <source>
        <strain evidence="22">USDA</strain>
    </source>
</reference>
<dbReference type="SUPFAM" id="SSF53448">
    <property type="entry name" value="Nucleotide-diphospho-sugar transferases"/>
    <property type="match status" value="1"/>
</dbReference>
<dbReference type="OrthoDB" id="675023at2759"/>
<feature type="site" description="Interaction with galactose moiety of substrate glycoprotein" evidence="19">
    <location>
        <position position="291"/>
    </location>
</feature>
<keyword evidence="11 20" id="KW-0333">Golgi apparatus</keyword>
<evidence type="ECO:0000256" key="9">
    <source>
        <dbReference type="ARBA" id="ARBA00022968"/>
    </source>
</evidence>
<dbReference type="EnsemblMetazoa" id="SCAU003293-RA">
    <property type="protein sequence ID" value="SCAU003293-PA"/>
    <property type="gene ID" value="SCAU003293"/>
</dbReference>
<evidence type="ECO:0000256" key="7">
    <source>
        <dbReference type="ARBA" id="ARBA00022692"/>
    </source>
</evidence>
<keyword evidence="13" id="KW-0325">Glycoprotein</keyword>
<evidence type="ECO:0000256" key="15">
    <source>
        <dbReference type="ARBA" id="ARBA00047979"/>
    </source>
</evidence>
<protein>
    <recommendedName>
        <fullName evidence="5 20">Galactosylgalactosylxylosylprotein 3-beta-glucuronosyltransferase</fullName>
        <ecNumber evidence="5 20">2.4.1.135</ecNumber>
    </recommendedName>
</protein>